<evidence type="ECO:0000256" key="1">
    <source>
        <dbReference type="ARBA" id="ARBA00023015"/>
    </source>
</evidence>
<dbReference type="GO" id="GO:0003677">
    <property type="term" value="F:DNA binding"/>
    <property type="evidence" value="ECO:0007669"/>
    <property type="project" value="UniProtKB-KW"/>
</dbReference>
<dbReference type="PANTHER" id="PTHR43132">
    <property type="entry name" value="ARSENICAL RESISTANCE OPERON REPRESSOR ARSR-RELATED"/>
    <property type="match status" value="1"/>
</dbReference>
<dbReference type="InterPro" id="IPR001845">
    <property type="entry name" value="HTH_ArsR_DNA-bd_dom"/>
</dbReference>
<dbReference type="PRINTS" id="PR00778">
    <property type="entry name" value="HTHARSR"/>
</dbReference>
<dbReference type="InterPro" id="IPR051011">
    <property type="entry name" value="Metal_resp_trans_reg"/>
</dbReference>
<protein>
    <submittedName>
        <fullName evidence="5">DNA-binding transcriptional regulator, ArsR family</fullName>
    </submittedName>
</protein>
<dbReference type="RefSeq" id="WP_089762501.1">
    <property type="nucleotide sequence ID" value="NZ_FNGO01000062.1"/>
</dbReference>
<dbReference type="InterPro" id="IPR036390">
    <property type="entry name" value="WH_DNA-bd_sf"/>
</dbReference>
<dbReference type="NCBIfam" id="NF033788">
    <property type="entry name" value="HTH_metalloreg"/>
    <property type="match status" value="1"/>
</dbReference>
<evidence type="ECO:0000259" key="4">
    <source>
        <dbReference type="PROSITE" id="PS50987"/>
    </source>
</evidence>
<dbReference type="AlphaFoldDB" id="A0A1G9U6P8"/>
<gene>
    <name evidence="5" type="ORF">SAMN04488692_1622</name>
</gene>
<keyword evidence="3" id="KW-0804">Transcription</keyword>
<evidence type="ECO:0000313" key="5">
    <source>
        <dbReference type="EMBL" id="SDM55650.1"/>
    </source>
</evidence>
<dbReference type="InterPro" id="IPR036388">
    <property type="entry name" value="WH-like_DNA-bd_sf"/>
</dbReference>
<feature type="domain" description="HTH arsR-type" evidence="4">
    <location>
        <begin position="3"/>
        <end position="97"/>
    </location>
</feature>
<dbReference type="SUPFAM" id="SSF46785">
    <property type="entry name" value="Winged helix' DNA-binding domain"/>
    <property type="match status" value="1"/>
</dbReference>
<organism evidence="5 6">
    <name type="scientific">Halarsenatibacter silvermanii</name>
    <dbReference type="NCBI Taxonomy" id="321763"/>
    <lineage>
        <taxon>Bacteria</taxon>
        <taxon>Bacillati</taxon>
        <taxon>Bacillota</taxon>
        <taxon>Clostridia</taxon>
        <taxon>Halanaerobiales</taxon>
        <taxon>Halarsenatibacteraceae</taxon>
        <taxon>Halarsenatibacter</taxon>
    </lineage>
</organism>
<accession>A0A1G9U6P8</accession>
<reference evidence="5 6" key="1">
    <citation type="submission" date="2016-10" db="EMBL/GenBank/DDBJ databases">
        <authorList>
            <person name="de Groot N.N."/>
        </authorList>
    </citation>
    <scope>NUCLEOTIDE SEQUENCE [LARGE SCALE GENOMIC DNA]</scope>
    <source>
        <strain evidence="5 6">SLAS-1</strain>
    </source>
</reference>
<dbReference type="CDD" id="cd00090">
    <property type="entry name" value="HTH_ARSR"/>
    <property type="match status" value="1"/>
</dbReference>
<keyword evidence="1" id="KW-0805">Transcription regulation</keyword>
<keyword evidence="6" id="KW-1185">Reference proteome</keyword>
<dbReference type="SMART" id="SM00418">
    <property type="entry name" value="HTH_ARSR"/>
    <property type="match status" value="1"/>
</dbReference>
<evidence type="ECO:0000256" key="2">
    <source>
        <dbReference type="ARBA" id="ARBA00023125"/>
    </source>
</evidence>
<sequence>MVKDDKFIDAFAEFLNTLGEKNRLQILFALQEAPRSVNEIVEVTGLSQPLVSFHLKTLRQRGLVATNRKKTFAYNYIKDEKLVEDLLELSSHLEQYSSEETDFDFKWPPWRNCKFFQD</sequence>
<dbReference type="Proteomes" id="UP000199476">
    <property type="component" value="Unassembled WGS sequence"/>
</dbReference>
<dbReference type="InterPro" id="IPR011991">
    <property type="entry name" value="ArsR-like_HTH"/>
</dbReference>
<evidence type="ECO:0000313" key="6">
    <source>
        <dbReference type="Proteomes" id="UP000199476"/>
    </source>
</evidence>
<dbReference type="GO" id="GO:0003700">
    <property type="term" value="F:DNA-binding transcription factor activity"/>
    <property type="evidence" value="ECO:0007669"/>
    <property type="project" value="InterPro"/>
</dbReference>
<dbReference type="PROSITE" id="PS50987">
    <property type="entry name" value="HTH_ARSR_2"/>
    <property type="match status" value="1"/>
</dbReference>
<name>A0A1G9U6P8_9FIRM</name>
<proteinExistence type="predicted"/>
<dbReference type="PANTHER" id="PTHR43132:SF6">
    <property type="entry name" value="HTH-TYPE TRANSCRIPTIONAL REPRESSOR CZRA"/>
    <property type="match status" value="1"/>
</dbReference>
<dbReference type="OrthoDB" id="9798835at2"/>
<dbReference type="Pfam" id="PF01022">
    <property type="entry name" value="HTH_5"/>
    <property type="match status" value="1"/>
</dbReference>
<evidence type="ECO:0000256" key="3">
    <source>
        <dbReference type="ARBA" id="ARBA00023163"/>
    </source>
</evidence>
<keyword evidence="2 5" id="KW-0238">DNA-binding</keyword>
<dbReference type="EMBL" id="FNGO01000062">
    <property type="protein sequence ID" value="SDM55650.1"/>
    <property type="molecule type" value="Genomic_DNA"/>
</dbReference>
<dbReference type="STRING" id="321763.SAMN04488692_1622"/>
<dbReference type="Gene3D" id="1.10.10.10">
    <property type="entry name" value="Winged helix-like DNA-binding domain superfamily/Winged helix DNA-binding domain"/>
    <property type="match status" value="1"/>
</dbReference>